<gene>
    <name evidence="1" type="ORF">CEP51_016281</name>
</gene>
<evidence type="ECO:0000313" key="1">
    <source>
        <dbReference type="EMBL" id="RSL44049.1"/>
    </source>
</evidence>
<dbReference type="EMBL" id="NKCL01001081">
    <property type="protein sequence ID" value="RSL44049.1"/>
    <property type="molecule type" value="Genomic_DNA"/>
</dbReference>
<proteinExistence type="predicted"/>
<dbReference type="Proteomes" id="UP000287972">
    <property type="component" value="Unassembled WGS sequence"/>
</dbReference>
<reference evidence="1 2" key="1">
    <citation type="submission" date="2017-06" db="EMBL/GenBank/DDBJ databases">
        <title>Comparative genomic analysis of Ambrosia Fusariam Clade fungi.</title>
        <authorList>
            <person name="Stajich J.E."/>
            <person name="Carrillo J."/>
            <person name="Kijimoto T."/>
            <person name="Eskalen A."/>
            <person name="O'Donnell K."/>
            <person name="Kasson M."/>
        </authorList>
    </citation>
    <scope>NUCLEOTIDE SEQUENCE [LARGE SCALE GENOMIC DNA]</scope>
    <source>
        <strain evidence="1 2">NRRL62606</strain>
    </source>
</reference>
<dbReference type="AlphaFoldDB" id="A0A428NTF8"/>
<evidence type="ECO:0000313" key="2">
    <source>
        <dbReference type="Proteomes" id="UP000287972"/>
    </source>
</evidence>
<organism evidence="1 2">
    <name type="scientific">Fusarium floridanum</name>
    <dbReference type="NCBI Taxonomy" id="1325733"/>
    <lineage>
        <taxon>Eukaryota</taxon>
        <taxon>Fungi</taxon>
        <taxon>Dikarya</taxon>
        <taxon>Ascomycota</taxon>
        <taxon>Pezizomycotina</taxon>
        <taxon>Sordariomycetes</taxon>
        <taxon>Hypocreomycetidae</taxon>
        <taxon>Hypocreales</taxon>
        <taxon>Nectriaceae</taxon>
        <taxon>Fusarium</taxon>
        <taxon>Fusarium solani species complex</taxon>
    </lineage>
</organism>
<keyword evidence="2" id="KW-1185">Reference proteome</keyword>
<comment type="caution">
    <text evidence="1">The sequence shown here is derived from an EMBL/GenBank/DDBJ whole genome shotgun (WGS) entry which is preliminary data.</text>
</comment>
<protein>
    <submittedName>
        <fullName evidence="1">Uncharacterized protein</fullName>
    </submittedName>
</protein>
<sequence>MASSKEAIGHDLPAQEWFSASVLVRELRADLYDGIRVFHSHALGGHSFSSPVDFSQQPGRDALPTPIELWVTTNGFFRYEGFLSSFFQ</sequence>
<accession>A0A428NTF8</accession>
<name>A0A428NTF8_9HYPO</name>